<keyword evidence="11 13" id="KW-1133">Transmembrane helix</keyword>
<organism evidence="16 17">
    <name type="scientific">Micromonospora olivasterospora</name>
    <dbReference type="NCBI Taxonomy" id="1880"/>
    <lineage>
        <taxon>Bacteria</taxon>
        <taxon>Bacillati</taxon>
        <taxon>Actinomycetota</taxon>
        <taxon>Actinomycetes</taxon>
        <taxon>Micromonosporales</taxon>
        <taxon>Micromonosporaceae</taxon>
        <taxon>Micromonospora</taxon>
    </lineage>
</organism>
<keyword evidence="6" id="KW-0808">Transferase</keyword>
<dbReference type="InterPro" id="IPR050980">
    <property type="entry name" value="2C_sensor_his_kinase"/>
</dbReference>
<evidence type="ECO:0000256" key="11">
    <source>
        <dbReference type="ARBA" id="ARBA00022989"/>
    </source>
</evidence>
<evidence type="ECO:0000256" key="1">
    <source>
        <dbReference type="ARBA" id="ARBA00000085"/>
    </source>
</evidence>
<dbReference type="Gene3D" id="3.30.565.10">
    <property type="entry name" value="Histidine kinase-like ATPase, C-terminal domain"/>
    <property type="match status" value="1"/>
</dbReference>
<evidence type="ECO:0000256" key="3">
    <source>
        <dbReference type="ARBA" id="ARBA00012438"/>
    </source>
</evidence>
<evidence type="ECO:0000256" key="13">
    <source>
        <dbReference type="SAM" id="Phobius"/>
    </source>
</evidence>
<dbReference type="PROSITE" id="PS50109">
    <property type="entry name" value="HIS_KIN"/>
    <property type="match status" value="1"/>
</dbReference>
<keyword evidence="5" id="KW-0597">Phosphoprotein</keyword>
<dbReference type="EC" id="2.7.13.3" evidence="3"/>
<dbReference type="InterPro" id="IPR003594">
    <property type="entry name" value="HATPase_dom"/>
</dbReference>
<dbReference type="InterPro" id="IPR036890">
    <property type="entry name" value="HATPase_C_sf"/>
</dbReference>
<dbReference type="SUPFAM" id="SSF47384">
    <property type="entry name" value="Homodimeric domain of signal transducing histidine kinase"/>
    <property type="match status" value="1"/>
</dbReference>
<evidence type="ECO:0000256" key="4">
    <source>
        <dbReference type="ARBA" id="ARBA00022475"/>
    </source>
</evidence>
<gene>
    <name evidence="16" type="ORF">JD77_03655</name>
</gene>
<protein>
    <recommendedName>
        <fullName evidence="3">histidine kinase</fullName>
        <ecNumber evidence="3">2.7.13.3</ecNumber>
    </recommendedName>
</protein>
<dbReference type="SMART" id="SM00304">
    <property type="entry name" value="HAMP"/>
    <property type="match status" value="1"/>
</dbReference>
<dbReference type="SMART" id="SM00387">
    <property type="entry name" value="HATPase_c"/>
    <property type="match status" value="1"/>
</dbReference>
<feature type="transmembrane region" description="Helical" evidence="13">
    <location>
        <begin position="143"/>
        <end position="162"/>
    </location>
</feature>
<dbReference type="Pfam" id="PF00672">
    <property type="entry name" value="HAMP"/>
    <property type="match status" value="1"/>
</dbReference>
<dbReference type="GO" id="GO:0005886">
    <property type="term" value="C:plasma membrane"/>
    <property type="evidence" value="ECO:0007669"/>
    <property type="project" value="UniProtKB-SubCell"/>
</dbReference>
<evidence type="ECO:0000256" key="5">
    <source>
        <dbReference type="ARBA" id="ARBA00022553"/>
    </source>
</evidence>
<dbReference type="RefSeq" id="WP_145775412.1">
    <property type="nucleotide sequence ID" value="NZ_BAAATQ010000017.1"/>
</dbReference>
<comment type="caution">
    <text evidence="16">The sequence shown here is derived from an EMBL/GenBank/DDBJ whole genome shotgun (WGS) entry which is preliminary data.</text>
</comment>
<comment type="subcellular location">
    <subcellularLocation>
        <location evidence="2">Cell membrane</location>
        <topology evidence="2">Multi-pass membrane protein</topology>
    </subcellularLocation>
</comment>
<name>A0A562ICY8_MICOL</name>
<dbReference type="Pfam" id="PF02518">
    <property type="entry name" value="HATPase_c"/>
    <property type="match status" value="1"/>
</dbReference>
<reference evidence="16 17" key="1">
    <citation type="submission" date="2019-07" db="EMBL/GenBank/DDBJ databases">
        <title>R&amp;d 2014.</title>
        <authorList>
            <person name="Klenk H.-P."/>
        </authorList>
    </citation>
    <scope>NUCLEOTIDE SEQUENCE [LARGE SCALE GENOMIC DNA]</scope>
    <source>
        <strain evidence="16 17">DSM 43868</strain>
    </source>
</reference>
<dbReference type="SUPFAM" id="SSF55874">
    <property type="entry name" value="ATPase domain of HSP90 chaperone/DNA topoisomerase II/histidine kinase"/>
    <property type="match status" value="1"/>
</dbReference>
<evidence type="ECO:0000256" key="7">
    <source>
        <dbReference type="ARBA" id="ARBA00022692"/>
    </source>
</evidence>
<dbReference type="InterPro" id="IPR005467">
    <property type="entry name" value="His_kinase_dom"/>
</dbReference>
<evidence type="ECO:0000256" key="12">
    <source>
        <dbReference type="ARBA" id="ARBA00023012"/>
    </source>
</evidence>
<evidence type="ECO:0000259" key="15">
    <source>
        <dbReference type="PROSITE" id="PS50885"/>
    </source>
</evidence>
<dbReference type="InterPro" id="IPR003660">
    <property type="entry name" value="HAMP_dom"/>
</dbReference>
<keyword evidence="10" id="KW-0067">ATP-binding</keyword>
<evidence type="ECO:0000256" key="2">
    <source>
        <dbReference type="ARBA" id="ARBA00004651"/>
    </source>
</evidence>
<dbReference type="AlphaFoldDB" id="A0A562ICY8"/>
<dbReference type="SUPFAM" id="SSF158472">
    <property type="entry name" value="HAMP domain-like"/>
    <property type="match status" value="1"/>
</dbReference>
<evidence type="ECO:0000256" key="10">
    <source>
        <dbReference type="ARBA" id="ARBA00022840"/>
    </source>
</evidence>
<comment type="catalytic activity">
    <reaction evidence="1">
        <text>ATP + protein L-histidine = ADP + protein N-phospho-L-histidine.</text>
        <dbReference type="EC" id="2.7.13.3"/>
    </reaction>
</comment>
<dbReference type="GO" id="GO:0000155">
    <property type="term" value="F:phosphorelay sensor kinase activity"/>
    <property type="evidence" value="ECO:0007669"/>
    <property type="project" value="InterPro"/>
</dbReference>
<feature type="domain" description="Histidine kinase" evidence="14">
    <location>
        <begin position="227"/>
        <end position="423"/>
    </location>
</feature>
<sequence length="424" mass="43940">MRRRLALLVAAVSVLILTAFLAPLALLVRTVAADRATVRATADAQSLAPVVGAADPATVRLTVERLAADSGHPVTVFLPDGTVLGAPAPRTPAVALAARGESLTVGGDDGREVVIAVRGRPDGTAVIRTVVPRAKLTAGVARAWLVLAALGVLLVLVGLAVADRLARTLVRPIAELSRVSHRLANAELDARVTPAGSPELREVAGALNHLAGRIQELLHDEREQVADLSHRLRTPLTALRLEAESLRDPDDAVRMTAAVDGLERAVTGLIRQARWRRSTSAPARCDAAGVVGERVAFWSVLAEETGREVTLDLAPCPLPVRAPADELAAAVDALLGNVFAHTPDGTPFTVALEAAAGQVVLTVADDGPGLPPDALRRGASTAGSTGLGLDIARRAAQASGGRLELHAGLRGGARVLLRLGRAED</sequence>
<dbReference type="InterPro" id="IPR003661">
    <property type="entry name" value="HisK_dim/P_dom"/>
</dbReference>
<dbReference type="PANTHER" id="PTHR44936:SF9">
    <property type="entry name" value="SENSOR PROTEIN CREC"/>
    <property type="match status" value="1"/>
</dbReference>
<feature type="domain" description="HAMP" evidence="15">
    <location>
        <begin position="167"/>
        <end position="219"/>
    </location>
</feature>
<dbReference type="EMBL" id="VLKE01000001">
    <property type="protein sequence ID" value="TWH68658.1"/>
    <property type="molecule type" value="Genomic_DNA"/>
</dbReference>
<keyword evidence="9 16" id="KW-0418">Kinase</keyword>
<dbReference type="Gene3D" id="1.10.287.130">
    <property type="match status" value="1"/>
</dbReference>
<dbReference type="SMART" id="SM00388">
    <property type="entry name" value="HisKA"/>
    <property type="match status" value="1"/>
</dbReference>
<keyword evidence="8" id="KW-0547">Nucleotide-binding</keyword>
<dbReference type="PANTHER" id="PTHR44936">
    <property type="entry name" value="SENSOR PROTEIN CREC"/>
    <property type="match status" value="1"/>
</dbReference>
<dbReference type="CDD" id="cd06225">
    <property type="entry name" value="HAMP"/>
    <property type="match status" value="1"/>
</dbReference>
<proteinExistence type="predicted"/>
<dbReference type="CDD" id="cd00082">
    <property type="entry name" value="HisKA"/>
    <property type="match status" value="1"/>
</dbReference>
<dbReference type="Proteomes" id="UP000319825">
    <property type="component" value="Unassembled WGS sequence"/>
</dbReference>
<dbReference type="OrthoDB" id="3206505at2"/>
<dbReference type="GO" id="GO:0005524">
    <property type="term" value="F:ATP binding"/>
    <property type="evidence" value="ECO:0007669"/>
    <property type="project" value="UniProtKB-KW"/>
</dbReference>
<dbReference type="Gene3D" id="1.10.8.500">
    <property type="entry name" value="HAMP domain in histidine kinase"/>
    <property type="match status" value="1"/>
</dbReference>
<evidence type="ECO:0000313" key="16">
    <source>
        <dbReference type="EMBL" id="TWH68658.1"/>
    </source>
</evidence>
<dbReference type="Pfam" id="PF00512">
    <property type="entry name" value="HisKA"/>
    <property type="match status" value="1"/>
</dbReference>
<evidence type="ECO:0000256" key="6">
    <source>
        <dbReference type="ARBA" id="ARBA00022679"/>
    </source>
</evidence>
<evidence type="ECO:0000259" key="14">
    <source>
        <dbReference type="PROSITE" id="PS50109"/>
    </source>
</evidence>
<keyword evidence="7 13" id="KW-0812">Transmembrane</keyword>
<keyword evidence="17" id="KW-1185">Reference proteome</keyword>
<accession>A0A562ICY8</accession>
<keyword evidence="12" id="KW-0902">Two-component regulatory system</keyword>
<evidence type="ECO:0000256" key="9">
    <source>
        <dbReference type="ARBA" id="ARBA00022777"/>
    </source>
</evidence>
<keyword evidence="4" id="KW-1003">Cell membrane</keyword>
<dbReference type="InterPro" id="IPR036097">
    <property type="entry name" value="HisK_dim/P_sf"/>
</dbReference>
<keyword evidence="13" id="KW-0472">Membrane</keyword>
<dbReference type="PROSITE" id="PS50885">
    <property type="entry name" value="HAMP"/>
    <property type="match status" value="1"/>
</dbReference>
<evidence type="ECO:0000256" key="8">
    <source>
        <dbReference type="ARBA" id="ARBA00022741"/>
    </source>
</evidence>
<evidence type="ECO:0000313" key="17">
    <source>
        <dbReference type="Proteomes" id="UP000319825"/>
    </source>
</evidence>